<dbReference type="Proteomes" id="UP000664779">
    <property type="component" value="Unassembled WGS sequence"/>
</dbReference>
<dbReference type="InterPro" id="IPR021473">
    <property type="entry name" value="DUF3126"/>
</dbReference>
<dbReference type="RefSeq" id="WP_206939074.1">
    <property type="nucleotide sequence ID" value="NZ_JAFLNF010000002.1"/>
</dbReference>
<protein>
    <submittedName>
        <fullName evidence="1">DUF3126 family protein</fullName>
    </submittedName>
</protein>
<sequence>MKPEEIRKLEAFLRSKFSLDTIKVKARPIKDDSAEVYIGDEFIGVLFRDDEDDDLSWNFQMAILEFDVEEF</sequence>
<dbReference type="EMBL" id="JAFLNF010000002">
    <property type="protein sequence ID" value="MBO0344880.1"/>
    <property type="molecule type" value="Genomic_DNA"/>
</dbReference>
<reference evidence="1" key="1">
    <citation type="submission" date="2021-03" db="EMBL/GenBank/DDBJ databases">
        <title>Roseibium sp. CAU 1637 isolated from Incheon.</title>
        <authorList>
            <person name="Kim W."/>
        </authorList>
    </citation>
    <scope>NUCLEOTIDE SEQUENCE</scope>
    <source>
        <strain evidence="1">CAU 1637</strain>
    </source>
</reference>
<name>A0A939EMH5_9HYPH</name>
<proteinExistence type="predicted"/>
<gene>
    <name evidence="1" type="ORF">J0X15_06605</name>
</gene>
<organism evidence="1 2">
    <name type="scientific">Roseibium limicola</name>
    <dbReference type="NCBI Taxonomy" id="2816037"/>
    <lineage>
        <taxon>Bacteria</taxon>
        <taxon>Pseudomonadati</taxon>
        <taxon>Pseudomonadota</taxon>
        <taxon>Alphaproteobacteria</taxon>
        <taxon>Hyphomicrobiales</taxon>
        <taxon>Stappiaceae</taxon>
        <taxon>Roseibium</taxon>
    </lineage>
</organism>
<evidence type="ECO:0000313" key="2">
    <source>
        <dbReference type="Proteomes" id="UP000664779"/>
    </source>
</evidence>
<accession>A0A939EMH5</accession>
<dbReference type="AlphaFoldDB" id="A0A939EMH5"/>
<keyword evidence="2" id="KW-1185">Reference proteome</keyword>
<evidence type="ECO:0000313" key="1">
    <source>
        <dbReference type="EMBL" id="MBO0344880.1"/>
    </source>
</evidence>
<dbReference type="Pfam" id="PF11324">
    <property type="entry name" value="DUF3126"/>
    <property type="match status" value="1"/>
</dbReference>
<comment type="caution">
    <text evidence="1">The sequence shown here is derived from an EMBL/GenBank/DDBJ whole genome shotgun (WGS) entry which is preliminary data.</text>
</comment>